<proteinExistence type="inferred from homology"/>
<evidence type="ECO:0000313" key="4">
    <source>
        <dbReference type="Proteomes" id="UP000266975"/>
    </source>
</evidence>
<gene>
    <name evidence="3" type="ORF">C5L39_10400</name>
</gene>
<dbReference type="GO" id="GO:0043590">
    <property type="term" value="C:bacterial nucleoid"/>
    <property type="evidence" value="ECO:0007669"/>
    <property type="project" value="UniProtKB-UniRule"/>
</dbReference>
<dbReference type="HAMAP" id="MF_00274">
    <property type="entry name" value="DNA_YbaB_EbfC"/>
    <property type="match status" value="1"/>
</dbReference>
<dbReference type="RefSeq" id="WP_123048828.1">
    <property type="nucleotide sequence ID" value="NZ_PTJO01000006.1"/>
</dbReference>
<comment type="function">
    <text evidence="2">Binds to DNA and alters its conformation. May be involved in regulation of gene expression, nucleoid organization and DNA protection.</text>
</comment>
<dbReference type="Gene3D" id="3.30.1310.10">
    <property type="entry name" value="Nucleoid-associated protein YbaB-like domain"/>
    <property type="match status" value="1"/>
</dbReference>
<dbReference type="InterPro" id="IPR036894">
    <property type="entry name" value="YbaB-like_sf"/>
</dbReference>
<dbReference type="AlphaFoldDB" id="A0A3M8K6W3"/>
<dbReference type="InterPro" id="IPR004401">
    <property type="entry name" value="YbaB/EbfC"/>
</dbReference>
<evidence type="ECO:0000313" key="3">
    <source>
        <dbReference type="EMBL" id="RNE48254.1"/>
    </source>
</evidence>
<comment type="subunit">
    <text evidence="2">Homodimer.</text>
</comment>
<dbReference type="Proteomes" id="UP000266975">
    <property type="component" value="Unassembled WGS sequence"/>
</dbReference>
<dbReference type="PANTHER" id="PTHR33449">
    <property type="entry name" value="NUCLEOID-ASSOCIATED PROTEIN YBAB"/>
    <property type="match status" value="1"/>
</dbReference>
<keyword evidence="4" id="KW-1185">Reference proteome</keyword>
<dbReference type="GO" id="GO:0005829">
    <property type="term" value="C:cytosol"/>
    <property type="evidence" value="ECO:0007669"/>
    <property type="project" value="TreeGrafter"/>
</dbReference>
<dbReference type="EMBL" id="PTJO01000006">
    <property type="protein sequence ID" value="RNE48254.1"/>
    <property type="molecule type" value="Genomic_DNA"/>
</dbReference>
<dbReference type="PANTHER" id="PTHR33449:SF1">
    <property type="entry name" value="NUCLEOID-ASSOCIATED PROTEIN YBAB"/>
    <property type="match status" value="1"/>
</dbReference>
<dbReference type="SUPFAM" id="SSF82607">
    <property type="entry name" value="YbaB-like"/>
    <property type="match status" value="1"/>
</dbReference>
<comment type="caution">
    <text evidence="3">The sequence shown here is derived from an EMBL/GenBank/DDBJ whole genome shotgun (WGS) entry which is preliminary data.</text>
</comment>
<evidence type="ECO:0000256" key="1">
    <source>
        <dbReference type="ARBA" id="ARBA00023125"/>
    </source>
</evidence>
<dbReference type="NCBIfam" id="TIGR00103">
    <property type="entry name" value="DNA_YbaB_EbfC"/>
    <property type="match status" value="1"/>
</dbReference>
<protein>
    <recommendedName>
        <fullName evidence="2">Nucleoid-associated protein C5L39_10400</fullName>
    </recommendedName>
</protein>
<dbReference type="PIRSF" id="PIRSF004555">
    <property type="entry name" value="UCP004555"/>
    <property type="match status" value="1"/>
</dbReference>
<comment type="similarity">
    <text evidence="2">Belongs to the YbaB/EbfC family.</text>
</comment>
<sequence>MTQPDMSQILAQAQEMQVKLQQAQEEILATSVTGTAGNGLVAVTMTGGGQVTDVAIDPQVVDPEDVDTLQDLIAGAFADAHNKVGDLAEEKMGPLAQGGGGDPFGGMLG</sequence>
<evidence type="ECO:0000256" key="2">
    <source>
        <dbReference type="HAMAP-Rule" id="MF_00274"/>
    </source>
</evidence>
<organism evidence="3 4">
    <name type="scientific">Corynebacterium alimapuense</name>
    <dbReference type="NCBI Taxonomy" id="1576874"/>
    <lineage>
        <taxon>Bacteria</taxon>
        <taxon>Bacillati</taxon>
        <taxon>Actinomycetota</taxon>
        <taxon>Actinomycetes</taxon>
        <taxon>Mycobacteriales</taxon>
        <taxon>Corynebacteriaceae</taxon>
        <taxon>Corynebacterium</taxon>
    </lineage>
</organism>
<accession>A0A3M8K6W3</accession>
<keyword evidence="1 2" id="KW-0238">DNA-binding</keyword>
<dbReference type="Pfam" id="PF02575">
    <property type="entry name" value="YbaB_DNA_bd"/>
    <property type="match status" value="1"/>
</dbReference>
<keyword evidence="2" id="KW-0963">Cytoplasm</keyword>
<comment type="subcellular location">
    <subcellularLocation>
        <location evidence="2">Cytoplasm</location>
        <location evidence="2">Nucleoid</location>
    </subcellularLocation>
</comment>
<dbReference type="GO" id="GO:0003677">
    <property type="term" value="F:DNA binding"/>
    <property type="evidence" value="ECO:0007669"/>
    <property type="project" value="UniProtKB-UniRule"/>
</dbReference>
<reference evidence="3 4" key="1">
    <citation type="submission" date="2018-02" db="EMBL/GenBank/DDBJ databases">
        <title>Corynebacterium alimpuense sp. nov., a marine obligate actinomycete isolated from sediments of Valparaiso bay, Chile.</title>
        <authorList>
            <person name="Claverias F."/>
            <person name="Gonzales-Siles L."/>
            <person name="Salva-Serra F."/>
            <person name="Inganaes E."/>
            <person name="Molin K."/>
            <person name="Cumsille A."/>
            <person name="Undabarrena A."/>
            <person name="Couve E."/>
            <person name="Moore E.R.B."/>
            <person name="Gomila M."/>
            <person name="Camara B."/>
        </authorList>
    </citation>
    <scope>NUCLEOTIDE SEQUENCE [LARGE SCALE GENOMIC DNA]</scope>
    <source>
        <strain evidence="3 4">CCUG 69366</strain>
    </source>
</reference>
<name>A0A3M8K6W3_9CORY</name>
<dbReference type="OrthoDB" id="9809370at2"/>